<dbReference type="SUPFAM" id="SSF51338">
    <property type="entry name" value="Composite domain of metallo-dependent hydrolases"/>
    <property type="match status" value="1"/>
</dbReference>
<dbReference type="GO" id="GO:0046872">
    <property type="term" value="F:metal ion binding"/>
    <property type="evidence" value="ECO:0007669"/>
    <property type="project" value="UniProtKB-KW"/>
</dbReference>
<dbReference type="STRING" id="1735162.PeribacterB2_1025"/>
<dbReference type="InterPro" id="IPR050138">
    <property type="entry name" value="DHOase/Allantoinase_Hydrolase"/>
</dbReference>
<dbReference type="GO" id="GO:0005737">
    <property type="term" value="C:cytoplasm"/>
    <property type="evidence" value="ECO:0007669"/>
    <property type="project" value="TreeGrafter"/>
</dbReference>
<evidence type="ECO:0000256" key="1">
    <source>
        <dbReference type="ARBA" id="ARBA00001947"/>
    </source>
</evidence>
<dbReference type="Gene3D" id="3.20.20.140">
    <property type="entry name" value="Metal-dependent hydrolases"/>
    <property type="match status" value="1"/>
</dbReference>
<dbReference type="InterPro" id="IPR011059">
    <property type="entry name" value="Metal-dep_hydrolase_composite"/>
</dbReference>
<accession>A0A0S1SKW8</accession>
<dbReference type="PANTHER" id="PTHR43668">
    <property type="entry name" value="ALLANTOINASE"/>
    <property type="match status" value="1"/>
</dbReference>
<name>A0A0S1SJF0_9BACT</name>
<dbReference type="InterPro" id="IPR002195">
    <property type="entry name" value="Dihydroorotase_CS"/>
</dbReference>
<sequence length="442" mass="48212">MTSLLVRGGTIVRPMGDERADVLVNEGIIQEIHVRTTSPQKLLAADQTIEAAGQLLFPGFIDTHVHFREPGLEHKGTMETESQSALAGGITTVCDMPNTNPPTVSLAALHEKVRIAQGVSACDIRFFFGITQSSHLTELRQLWTEQEHASLRAHCAGVKLYLDHSTGNQKAVKGVAEETFRVCAELKIPVVAHCEDPVLNARSAKLNARDDIAAHSSIRSPESEQRAISVAIEQAKAAGAHLHIAHLSTRRGLEFVRQAKADGLSVTCEVAPHHLFLSTEDYESLGALAKMNPPLRTPDHAEALWGGIQDGTVDCIASDHAPHTLEEKQALPALSAPSGVPGVETMIPLLLTVAAGCWPHPRRRLPAPKLLYTDIRRLCFDRPNQIFSLGCRMMEKGAPANIVLVHPEEEWELKGAKLHSKCGWTPYEGWKVMGKATVVGRW</sequence>
<evidence type="ECO:0000259" key="6">
    <source>
        <dbReference type="Pfam" id="PF01979"/>
    </source>
</evidence>
<comment type="function">
    <text evidence="2">Catalyzes the reversible cyclization of carbamoyl aspartate to dihydroorotate.</text>
</comment>
<evidence type="ECO:0000313" key="7">
    <source>
        <dbReference type="EMBL" id="ALM13687.1"/>
    </source>
</evidence>
<organism evidence="7 8">
    <name type="scientific">Candidatus Peribacter riflensis</name>
    <dbReference type="NCBI Taxonomy" id="1735162"/>
    <lineage>
        <taxon>Bacteria</taxon>
        <taxon>Candidatus Peregrinibacteriota</taxon>
        <taxon>Candidatus Peribacteria</taxon>
        <taxon>Candidatus Peribacterales</taxon>
        <taxon>Candidatus Peribacteraceae</taxon>
        <taxon>Candidatus Peribacter</taxon>
    </lineage>
</organism>
<reference evidence="8" key="1">
    <citation type="submission" date="2015-10" db="EMBL/GenBank/DDBJ databases">
        <title>Analysis of five complete genome sequences for members of the class Peribacteria in the recently recognized Peregrinibacteria bacterial phylum.</title>
        <authorList>
            <person name="Anantharaman K."/>
            <person name="Brown C.T."/>
            <person name="Burstein D."/>
            <person name="Castelle C.J."/>
            <person name="Probst A.J."/>
            <person name="Thomas B.C."/>
            <person name="Williams K.H."/>
            <person name="Banfield J.F."/>
        </authorList>
    </citation>
    <scope>NUCLEOTIDE SEQUENCE [LARGE SCALE GENOMIC DNA]</scope>
</reference>
<comment type="cofactor">
    <cofactor evidence="1">
        <name>Zn(2+)</name>
        <dbReference type="ChEBI" id="CHEBI:29105"/>
    </cofactor>
</comment>
<dbReference type="InterPro" id="IPR032466">
    <property type="entry name" value="Metal_Hydrolase"/>
</dbReference>
<accession>A0A0S1SJF0</accession>
<dbReference type="InterPro" id="IPR006680">
    <property type="entry name" value="Amidohydro-rel"/>
</dbReference>
<dbReference type="PATRIC" id="fig|1735161.3.peg.1002"/>
<dbReference type="KEGG" id="prf:PeribacterA2_1023"/>
<gene>
    <name evidence="7" type="ORF">PeribacterD1_1023</name>
</gene>
<reference evidence="7 8" key="2">
    <citation type="journal article" date="2016" name="PeerJ">
        <title>Analysis of five complete genome sequences for members of the class Peribacteria in the recently recognized Peregrinibacteria bacterial phylum.</title>
        <authorList>
            <person name="Anantharaman K."/>
            <person name="Brown C.T."/>
            <person name="Burstein D."/>
            <person name="Castelle C.J."/>
            <person name="Probst A.J."/>
            <person name="Thomas B.C."/>
            <person name="Williams K.H."/>
            <person name="Banfield J.F."/>
        </authorList>
    </citation>
    <scope>NUCLEOTIDE SEQUENCE [LARGE SCALE GENOMIC DNA]</scope>
    <source>
        <strain evidence="7">RIFOXYD1_FULL_PER-ii_59_16</strain>
    </source>
</reference>
<evidence type="ECO:0000256" key="5">
    <source>
        <dbReference type="ARBA" id="ARBA00022801"/>
    </source>
</evidence>
<comment type="similarity">
    <text evidence="3">Belongs to the metallo-dependent hydrolases superfamily. DHOase family. Class I DHOase subfamily.</text>
</comment>
<evidence type="ECO:0000256" key="2">
    <source>
        <dbReference type="ARBA" id="ARBA00002368"/>
    </source>
</evidence>
<dbReference type="GO" id="GO:0006145">
    <property type="term" value="P:purine nucleobase catabolic process"/>
    <property type="evidence" value="ECO:0007669"/>
    <property type="project" value="TreeGrafter"/>
</dbReference>
<feature type="domain" description="Amidohydrolase-related" evidence="6">
    <location>
        <begin position="56"/>
        <end position="325"/>
    </location>
</feature>
<dbReference type="SUPFAM" id="SSF51556">
    <property type="entry name" value="Metallo-dependent hydrolases"/>
    <property type="match status" value="1"/>
</dbReference>
<proteinExistence type="inferred from homology"/>
<dbReference type="Proteomes" id="UP000069135">
    <property type="component" value="Chromosome"/>
</dbReference>
<protein>
    <submittedName>
        <fullName evidence="7">Dihydroorotase</fullName>
    </submittedName>
</protein>
<accession>A0A0S1STN3</accession>
<dbReference type="GO" id="GO:0004038">
    <property type="term" value="F:allantoinase activity"/>
    <property type="evidence" value="ECO:0007669"/>
    <property type="project" value="TreeGrafter"/>
</dbReference>
<dbReference type="PROSITE" id="PS00483">
    <property type="entry name" value="DIHYDROOROTASE_2"/>
    <property type="match status" value="1"/>
</dbReference>
<dbReference type="PANTHER" id="PTHR43668:SF2">
    <property type="entry name" value="ALLANTOINASE"/>
    <property type="match status" value="1"/>
</dbReference>
<keyword evidence="4" id="KW-0479">Metal-binding</keyword>
<evidence type="ECO:0000256" key="3">
    <source>
        <dbReference type="ARBA" id="ARBA00010286"/>
    </source>
</evidence>
<evidence type="ECO:0000313" key="8">
    <source>
        <dbReference type="Proteomes" id="UP000069135"/>
    </source>
</evidence>
<accession>A0A0S1SM08</accession>
<dbReference type="EMBL" id="CP013065">
    <property type="protein sequence ID" value="ALM13687.1"/>
    <property type="molecule type" value="Genomic_DNA"/>
</dbReference>
<evidence type="ECO:0000256" key="4">
    <source>
        <dbReference type="ARBA" id="ARBA00022723"/>
    </source>
</evidence>
<dbReference type="AlphaFoldDB" id="A0A0S1SJF0"/>
<dbReference type="Pfam" id="PF01979">
    <property type="entry name" value="Amidohydro_1"/>
    <property type="match status" value="1"/>
</dbReference>
<accession>A0A0S1SWE9</accession>
<dbReference type="NCBIfam" id="TIGR00857">
    <property type="entry name" value="pyrC_multi"/>
    <property type="match status" value="1"/>
</dbReference>
<keyword evidence="5" id="KW-0378">Hydrolase</keyword>